<organism evidence="10 13">
    <name type="scientific">Didymodactylos carnosus</name>
    <dbReference type="NCBI Taxonomy" id="1234261"/>
    <lineage>
        <taxon>Eukaryota</taxon>
        <taxon>Metazoa</taxon>
        <taxon>Spiralia</taxon>
        <taxon>Gnathifera</taxon>
        <taxon>Rotifera</taxon>
        <taxon>Eurotatoria</taxon>
        <taxon>Bdelloidea</taxon>
        <taxon>Philodinida</taxon>
        <taxon>Philodinidae</taxon>
        <taxon>Didymodactylos</taxon>
    </lineage>
</organism>
<evidence type="ECO:0000256" key="3">
    <source>
        <dbReference type="ARBA" id="ARBA00022540"/>
    </source>
</evidence>
<dbReference type="PANTHER" id="PTHR14005:SF0">
    <property type="entry name" value="EUKARYOTIC TRANSLATION INITIATION FACTOR 3 SUBUNIT A"/>
    <property type="match status" value="1"/>
</dbReference>
<comment type="function">
    <text evidence="6">RNA-binding component of the eukaryotic translation initiation factor 3 (eIF-3) complex, which is involved in protein synthesis of a specialized repertoire of mRNAs and, together with other initiation factors, stimulates binding of mRNA and methionyl-tRNAi to the 40S ribosome. The eIF-3 complex specifically targets and initiates translation of a subset of mRNAs involved in cell proliferation.</text>
</comment>
<keyword evidence="5 6" id="KW-0648">Protein biosynthesis</keyword>
<comment type="subcellular location">
    <subcellularLocation>
        <location evidence="1 6">Cytoplasm</location>
    </subcellularLocation>
</comment>
<evidence type="ECO:0000256" key="6">
    <source>
        <dbReference type="HAMAP-Rule" id="MF_03000"/>
    </source>
</evidence>
<feature type="compositionally biased region" description="Basic and acidic residues" evidence="7">
    <location>
        <begin position="1083"/>
        <end position="1101"/>
    </location>
</feature>
<keyword evidence="3 6" id="KW-0396">Initiation factor</keyword>
<dbReference type="Pfam" id="PF01399">
    <property type="entry name" value="PCI"/>
    <property type="match status" value="1"/>
</dbReference>
<feature type="domain" description="PCI" evidence="8">
    <location>
        <begin position="316"/>
        <end position="494"/>
    </location>
</feature>
<dbReference type="InterPro" id="IPR036113">
    <property type="entry name" value="Asp/Glu-ADT_sf_sub_c"/>
</dbReference>
<dbReference type="GO" id="GO:0016282">
    <property type="term" value="C:eukaryotic 43S preinitiation complex"/>
    <property type="evidence" value="ECO:0007669"/>
    <property type="project" value="UniProtKB-UniRule"/>
</dbReference>
<dbReference type="GO" id="GO:0006450">
    <property type="term" value="P:regulation of translational fidelity"/>
    <property type="evidence" value="ECO:0007669"/>
    <property type="project" value="InterPro"/>
</dbReference>
<dbReference type="SUPFAM" id="SSF141000">
    <property type="entry name" value="Glu-tRNAGln amidotransferase C subunit"/>
    <property type="match status" value="1"/>
</dbReference>
<evidence type="ECO:0000313" key="12">
    <source>
        <dbReference type="EMBL" id="CAF3668915.1"/>
    </source>
</evidence>
<keyword evidence="13" id="KW-1185">Reference proteome</keyword>
<keyword evidence="2 6" id="KW-0963">Cytoplasm</keyword>
<dbReference type="OrthoDB" id="18884at2759"/>
<feature type="compositionally biased region" description="Basic and acidic residues" evidence="7">
    <location>
        <begin position="1045"/>
        <end position="1073"/>
    </location>
</feature>
<dbReference type="Proteomes" id="UP000663829">
    <property type="component" value="Unassembled WGS sequence"/>
</dbReference>
<evidence type="ECO:0000256" key="5">
    <source>
        <dbReference type="ARBA" id="ARBA00022917"/>
    </source>
</evidence>
<evidence type="ECO:0000259" key="8">
    <source>
        <dbReference type="PROSITE" id="PS50250"/>
    </source>
</evidence>
<keyword evidence="4 6" id="KW-0694">RNA-binding</keyword>
<evidence type="ECO:0000256" key="4">
    <source>
        <dbReference type="ARBA" id="ARBA00022884"/>
    </source>
</evidence>
<dbReference type="InterPro" id="IPR000717">
    <property type="entry name" value="PCI_dom"/>
</dbReference>
<dbReference type="GO" id="GO:0003729">
    <property type="term" value="F:mRNA binding"/>
    <property type="evidence" value="ECO:0007669"/>
    <property type="project" value="TreeGrafter"/>
</dbReference>
<dbReference type="EMBL" id="CAJNOQ010001280">
    <property type="protein sequence ID" value="CAF0883120.1"/>
    <property type="molecule type" value="Genomic_DNA"/>
</dbReference>
<dbReference type="SMART" id="SM00088">
    <property type="entry name" value="PINT"/>
    <property type="match status" value="1"/>
</dbReference>
<name>A0A813YEH1_9BILA</name>
<evidence type="ECO:0000256" key="1">
    <source>
        <dbReference type="ARBA" id="ARBA00004496"/>
    </source>
</evidence>
<dbReference type="GO" id="GO:0003743">
    <property type="term" value="F:translation initiation factor activity"/>
    <property type="evidence" value="ECO:0007669"/>
    <property type="project" value="UniProtKB-UniRule"/>
</dbReference>
<feature type="compositionally biased region" description="Polar residues" evidence="7">
    <location>
        <begin position="910"/>
        <end position="922"/>
    </location>
</feature>
<feature type="compositionally biased region" description="Basic and acidic residues" evidence="7">
    <location>
        <begin position="924"/>
        <end position="948"/>
    </location>
</feature>
<evidence type="ECO:0000313" key="10">
    <source>
        <dbReference type="EMBL" id="CAF0883120.1"/>
    </source>
</evidence>
<feature type="compositionally biased region" description="Basic and acidic residues" evidence="7">
    <location>
        <begin position="976"/>
        <end position="985"/>
    </location>
</feature>
<comment type="caution">
    <text evidence="10">The sequence shown here is derived from an EMBL/GenBank/DDBJ whole genome shotgun (WGS) entry which is preliminary data.</text>
</comment>
<dbReference type="EMBL" id="CAJOBA010000480">
    <property type="protein sequence ID" value="CAF3535567.1"/>
    <property type="molecule type" value="Genomic_DNA"/>
</dbReference>
<dbReference type="FunFam" id="4.10.860.10:FF:000001">
    <property type="entry name" value="Eukaryotic translation initiation factor 3 subunit A"/>
    <property type="match status" value="1"/>
</dbReference>
<sequence length="1370" mass="160469">MVFMKPESALKRADEFIEVGKKQRALESLLEVVKSRRHRTWTKTHEPLMEKLLELCVELRKSQVAKDGLHQYKTISQAVSVKSLEDVIMKFLRNGEQRCMNARQAAQSAVVDIDDLEVLQTPESLLLSAVCGESQQDRADRDLLAPWLKFVWESYKQCLDLLKNNNRVEKIYQDVAQMGFKFCQLYNRRPEFRKLCDTIRTHFVQSQKYSQQMYSVNFQLPETQTLHLETRLVQLDTAIAMELWQEAFKAVEDIHSLTTISKKTPKPQQLAMYYNKVALVFWKAGNYVFHATTVLKLYVLHKEQKKNITTAELTKLSTKALLSILSIPLPTPRTQIDEHLETEDTLNEKQKRLTGLLTLQTIPTRASLIKDMIKNGILQFVYPELKDLYEWLEVEFHPLRLSSKVEKCIEFVEKLNQPEYSQYMPALRDVTVVRLLQQVSQVYQTIELKRFISLAPPIDKFRLEKIIVDSARNNDVQVRINHKLQSLSFGTDLTASTTSSSSLRGHQQQQLDLAQVESGPNVQKMPNEQIRNQLIAISRALHWAKELVDEKASKEKRDKLRREIAQTYYRDEQELRKEILKRRELIERFKETKEKTNQDRIRLADDARKRAMVQAVLDDKHRTAVELKAIKDKEDEELKDKQHRQLMKMAIDKLRDSEIGRKIIKLLTEAELYKYDPASLNALHIEHVIKDSREQKEKLKQQHRKVDYFVRACHEEEVKLLSIKSEDDITVRRDIFNREREKAHERRKRLTRMDEDKNEFLSSIKDRRHDDYLSQMKAFHQRLQRAKEIKLEELRKENKEKKQQDWIKRKELDEERKQREKQQQIQEDKERIERDRREKERLLESDRRKQLDSIALKQREKEEAIERKLKKQEQSLREERNEVTRDSGGGSVASQPWRPTRIRPAEQPGTEKQQPPADNTDSGGPRKDGAGNWRTREIKRMDSWRHSESGSNNEENEYRDVKPEDDVDERTPPLSKIREHRDDPPSRSYRQQRPNAPRSDVSPPSSHYQDSSSRSNYRAPQRPGDGSPPRQHQGSGGTRSFGGDNYRRTGEQQEFSGRRTDNRRAEADTKWGRDQPPQQPRPQYHDEHDDRDRDRDRDRFSSNRRGGGGGFSNRDNFGRDNRDNNRDHPVRGDNSRDFNRDTRPYSHHDDQRENRGPPQSRNMGSGSGRSEIESSNWRAKAAPATTPPKRDANKRNDEPRESGRGEVEEDGWNMSLTCLIRKSLSIQLLTKRFGSTINLKTTTKTSDDDSQEGLNSSSKTKVKFDMKMRQKIERSSFLSFLTEDLVCKVEKTVELADRIQEVNVDNFEPLFTLMENEPCPLRADNVNNEKTLSVKQVQMNASVVYEDYLVAPMIGIRESQTVEKLNESQL</sequence>
<dbReference type="Proteomes" id="UP000682733">
    <property type="component" value="Unassembled WGS sequence"/>
</dbReference>
<dbReference type="EMBL" id="CAJOBC010001280">
    <property type="protein sequence ID" value="CAF3668915.1"/>
    <property type="molecule type" value="Genomic_DNA"/>
</dbReference>
<feature type="compositionally biased region" description="Basic and acidic residues" evidence="7">
    <location>
        <begin position="813"/>
        <end position="885"/>
    </location>
</feature>
<evidence type="ECO:0000313" key="11">
    <source>
        <dbReference type="EMBL" id="CAF3535567.1"/>
    </source>
</evidence>
<feature type="compositionally biased region" description="Low complexity" evidence="7">
    <location>
        <begin position="1002"/>
        <end position="1015"/>
    </location>
</feature>
<feature type="compositionally biased region" description="Low complexity" evidence="7">
    <location>
        <begin position="1173"/>
        <end position="1184"/>
    </location>
</feature>
<proteinExistence type="inferred from homology"/>
<dbReference type="EMBL" id="CAJNOK010000480">
    <property type="protein sequence ID" value="CAF0756314.1"/>
    <property type="molecule type" value="Genomic_DNA"/>
</dbReference>
<comment type="subunit">
    <text evidence="6">Component of the eukaryotic translation initiation factor 3 (eIF-3) complex.</text>
</comment>
<comment type="similarity">
    <text evidence="6">Belongs to the eIF-3 subunit A family.</text>
</comment>
<evidence type="ECO:0000313" key="13">
    <source>
        <dbReference type="Proteomes" id="UP000663829"/>
    </source>
</evidence>
<feature type="region of interest" description="Disordered" evidence="7">
    <location>
        <begin position="813"/>
        <end position="1208"/>
    </location>
</feature>
<dbReference type="InterPro" id="IPR027512">
    <property type="entry name" value="EIF3A"/>
</dbReference>
<dbReference type="Gene3D" id="1.25.40.860">
    <property type="match status" value="1"/>
</dbReference>
<evidence type="ECO:0000256" key="2">
    <source>
        <dbReference type="ARBA" id="ARBA00022490"/>
    </source>
</evidence>
<evidence type="ECO:0000256" key="7">
    <source>
        <dbReference type="SAM" id="MobiDB-lite"/>
    </source>
</evidence>
<dbReference type="GO" id="GO:0002188">
    <property type="term" value="P:translation reinitiation"/>
    <property type="evidence" value="ECO:0007669"/>
    <property type="project" value="TreeGrafter"/>
</dbReference>
<feature type="compositionally biased region" description="Basic and acidic residues" evidence="7">
    <location>
        <begin position="1188"/>
        <end position="1206"/>
    </location>
</feature>
<dbReference type="GO" id="GO:0033290">
    <property type="term" value="C:eukaryotic 48S preinitiation complex"/>
    <property type="evidence" value="ECO:0007669"/>
    <property type="project" value="UniProtKB-UniRule"/>
</dbReference>
<accession>A0A813YEH1</accession>
<gene>
    <name evidence="10" type="ORF">GPM918_LOCUS7718</name>
    <name evidence="9" type="ORF">OVA965_LOCUS2301</name>
    <name evidence="12" type="ORF">SRO942_LOCUS7718</name>
    <name evidence="11" type="ORF">TMI583_LOCUS2301</name>
</gene>
<evidence type="ECO:0000313" key="9">
    <source>
        <dbReference type="EMBL" id="CAF0756314.1"/>
    </source>
</evidence>
<dbReference type="Proteomes" id="UP000681722">
    <property type="component" value="Unassembled WGS sequence"/>
</dbReference>
<dbReference type="GO" id="GO:0043614">
    <property type="term" value="C:multi-eIF complex"/>
    <property type="evidence" value="ECO:0007669"/>
    <property type="project" value="TreeGrafter"/>
</dbReference>
<reference evidence="10" key="1">
    <citation type="submission" date="2021-02" db="EMBL/GenBank/DDBJ databases">
        <authorList>
            <person name="Nowell W R."/>
        </authorList>
    </citation>
    <scope>NUCLEOTIDE SEQUENCE</scope>
</reference>
<dbReference type="HAMAP" id="MF_03000">
    <property type="entry name" value="eIF3a"/>
    <property type="match status" value="1"/>
</dbReference>
<dbReference type="Gene3D" id="4.10.860.10">
    <property type="entry name" value="UVR domain"/>
    <property type="match status" value="1"/>
</dbReference>
<dbReference type="PROSITE" id="PS50250">
    <property type="entry name" value="PCI"/>
    <property type="match status" value="1"/>
</dbReference>
<dbReference type="PANTHER" id="PTHR14005">
    <property type="entry name" value="EUKARYOTIC TRANSLATION INITIATION FACTOR 3, THETA SUBUNIT"/>
    <property type="match status" value="1"/>
</dbReference>
<feature type="compositionally biased region" description="Basic and acidic residues" evidence="7">
    <location>
        <begin position="1116"/>
        <end position="1155"/>
    </location>
</feature>
<dbReference type="Proteomes" id="UP000677228">
    <property type="component" value="Unassembled WGS sequence"/>
</dbReference>
<dbReference type="Pfam" id="PF22591">
    <property type="entry name" value="eIF3a_PCI_TPR-like"/>
    <property type="match status" value="1"/>
</dbReference>
<dbReference type="InterPro" id="IPR054711">
    <property type="entry name" value="eIF3a_PCI_TPR-like"/>
</dbReference>
<dbReference type="GO" id="GO:0001732">
    <property type="term" value="P:formation of cytoplasmic translation initiation complex"/>
    <property type="evidence" value="ECO:0007669"/>
    <property type="project" value="UniProtKB-UniRule"/>
</dbReference>
<dbReference type="GO" id="GO:0071540">
    <property type="term" value="C:eukaryotic translation initiation factor 3 complex, eIF3e"/>
    <property type="evidence" value="ECO:0007669"/>
    <property type="project" value="TreeGrafter"/>
</dbReference>
<dbReference type="GO" id="GO:0071541">
    <property type="term" value="C:eukaryotic translation initiation factor 3 complex, eIF3m"/>
    <property type="evidence" value="ECO:0007669"/>
    <property type="project" value="TreeGrafter"/>
</dbReference>
<protein>
    <recommendedName>
        <fullName evidence="6">Eukaryotic translation initiation factor 3 subunit A</fullName>
        <shortName evidence="6">eIF3a</shortName>
    </recommendedName>
    <alternativeName>
        <fullName evidence="6">Eukaryotic translation initiation factor 3 subunit 10</fullName>
    </alternativeName>
</protein>